<dbReference type="GO" id="GO:0008233">
    <property type="term" value="F:peptidase activity"/>
    <property type="evidence" value="ECO:0007669"/>
    <property type="project" value="InterPro"/>
</dbReference>
<dbReference type="PANTHER" id="PTHR42987:SF4">
    <property type="entry name" value="PROTEASE SOHB-RELATED"/>
    <property type="match status" value="1"/>
</dbReference>
<organism evidence="3 4">
    <name type="scientific">Cellulophaga phage Ingeline_1</name>
    <dbReference type="NCBI Taxonomy" id="2745674"/>
    <lineage>
        <taxon>Viruses</taxon>
        <taxon>Duplodnaviria</taxon>
        <taxon>Heunggongvirae</taxon>
        <taxon>Uroviricota</taxon>
        <taxon>Caudoviricetes</taxon>
        <taxon>Duneviridae</taxon>
        <taxon>Ingelinevirus</taxon>
        <taxon>Ingelinevirus ingeline</taxon>
    </lineage>
</organism>
<dbReference type="Gene3D" id="3.90.226.10">
    <property type="entry name" value="2-enoyl-CoA Hydratase, Chain A, domain 1"/>
    <property type="match status" value="1"/>
</dbReference>
<dbReference type="SUPFAM" id="SSF52096">
    <property type="entry name" value="ClpP/crotonase"/>
    <property type="match status" value="1"/>
</dbReference>
<evidence type="ECO:0000259" key="2">
    <source>
        <dbReference type="Pfam" id="PF01343"/>
    </source>
</evidence>
<dbReference type="InterPro" id="IPR029045">
    <property type="entry name" value="ClpP/crotonase-like_dom_sf"/>
</dbReference>
<dbReference type="Pfam" id="PF01343">
    <property type="entry name" value="Peptidase_S49"/>
    <property type="match status" value="1"/>
</dbReference>
<keyword evidence="4" id="KW-1185">Reference proteome</keyword>
<comment type="similarity">
    <text evidence="1">Belongs to the peptidase S49 family.</text>
</comment>
<sequence>MVAPTMANKYIHSANLILKATSHLNNLRIEAGFVREVVDADGNMVRNDQEVPEGSVGIVSQVGSMYKYGSWYNWGSDELVGFAKSFDDDPNIIGQVWRDDSGGGTISSVAPWLDFLANKKKPVVSLIDTCGSANYYKNCGTDYLLAENNVSSMIGSIGVMIQINDYSKMLKETGIVEHVIESDLSEDKNKAFKLALKGDYDLIKKEYLNPSAIAFQDYVKLARKKLMVETPGIVSGKMFYAEEAKQIGLIDGVGNLQAAIEKVKLLAAARSFINQY</sequence>
<proteinExistence type="inferred from homology"/>
<name>A0A8E4ZJB7_9CAUD</name>
<protein>
    <submittedName>
        <fullName evidence="3">S49 family peptidase /major capsid protein</fullName>
    </submittedName>
</protein>
<evidence type="ECO:0000313" key="3">
    <source>
        <dbReference type="EMBL" id="QQV89986.1"/>
    </source>
</evidence>
<evidence type="ECO:0000313" key="4">
    <source>
        <dbReference type="Proteomes" id="UP000693804"/>
    </source>
</evidence>
<reference evidence="3" key="1">
    <citation type="submission" date="2020-07" db="EMBL/GenBank/DDBJ databases">
        <title>Highly diverse flavobacterial phages as mortality factor during North Sea spring blooms.</title>
        <authorList>
            <person name="Bartlau N."/>
            <person name="Wichels A."/>
            <person name="Krohne G."/>
            <person name="Adriaenssens E.M."/>
            <person name="Heins A."/>
            <person name="Fuchs B.M."/>
            <person name="Amann R."/>
            <person name="Moraru C."/>
        </authorList>
    </citation>
    <scope>NUCLEOTIDE SEQUENCE</scope>
</reference>
<dbReference type="InterPro" id="IPR002142">
    <property type="entry name" value="Peptidase_S49"/>
</dbReference>
<evidence type="ECO:0000256" key="1">
    <source>
        <dbReference type="ARBA" id="ARBA00008683"/>
    </source>
</evidence>
<gene>
    <name evidence="3" type="ORF">Ingeline1_42</name>
</gene>
<accession>A0A8E4ZJB7</accession>
<dbReference type="Proteomes" id="UP000693804">
    <property type="component" value="Segment"/>
</dbReference>
<dbReference type="GO" id="GO:0006508">
    <property type="term" value="P:proteolysis"/>
    <property type="evidence" value="ECO:0007669"/>
    <property type="project" value="InterPro"/>
</dbReference>
<dbReference type="PANTHER" id="PTHR42987">
    <property type="entry name" value="PEPTIDASE S49"/>
    <property type="match status" value="1"/>
</dbReference>
<dbReference type="EMBL" id="MT732435">
    <property type="protein sequence ID" value="QQV89986.1"/>
    <property type="molecule type" value="Genomic_DNA"/>
</dbReference>
<feature type="domain" description="Peptidase S49" evidence="2">
    <location>
        <begin position="118"/>
        <end position="268"/>
    </location>
</feature>